<comment type="caution">
    <text evidence="1">The sequence shown here is derived from an EMBL/GenBank/DDBJ whole genome shotgun (WGS) entry which is preliminary data.</text>
</comment>
<proteinExistence type="predicted"/>
<reference evidence="1 2" key="1">
    <citation type="submission" date="2019-06" db="EMBL/GenBank/DDBJ databases">
        <title>Biocontrol Bacillus strains from Vietnam.</title>
        <authorList>
            <person name="Borriss R."/>
            <person name="Lasch P."/>
            <person name="Thanh Tam L.T."/>
            <person name="Luong P.T."/>
            <person name="Phuong Thao L.T."/>
            <person name="Kim Chung L.T."/>
        </authorList>
    </citation>
    <scope>NUCLEOTIDE SEQUENCE [LARGE SCALE GENOMIC DNA]</scope>
    <source>
        <strain evidence="1 2">SN1</strain>
    </source>
</reference>
<protein>
    <submittedName>
        <fullName evidence="1">Tn3 family transposase</fullName>
    </submittedName>
</protein>
<dbReference type="EMBL" id="VEPV01000006">
    <property type="protein sequence ID" value="TNP13565.1"/>
    <property type="molecule type" value="Genomic_DNA"/>
</dbReference>
<evidence type="ECO:0000313" key="2">
    <source>
        <dbReference type="Proteomes" id="UP000312495"/>
    </source>
</evidence>
<dbReference type="AlphaFoldDB" id="A0A5C5A339"/>
<name>A0A5C5A339_9BACI</name>
<dbReference type="Proteomes" id="UP000312495">
    <property type="component" value="Unassembled WGS sequence"/>
</dbReference>
<organism evidence="1 2">
    <name type="scientific">Bacillus tropicus</name>
    <dbReference type="NCBI Taxonomy" id="2026188"/>
    <lineage>
        <taxon>Bacteria</taxon>
        <taxon>Bacillati</taxon>
        <taxon>Bacillota</taxon>
        <taxon>Bacilli</taxon>
        <taxon>Bacillales</taxon>
        <taxon>Bacillaceae</taxon>
        <taxon>Bacillus</taxon>
        <taxon>Bacillus cereus group</taxon>
    </lineage>
</organism>
<gene>
    <name evidence="1" type="ORF">FHY71_17810</name>
</gene>
<evidence type="ECO:0000313" key="1">
    <source>
        <dbReference type="EMBL" id="TNP13565.1"/>
    </source>
</evidence>
<sequence length="71" mass="8516">MFKFTHLLRFNFMSRIKDLSDSKLFTIDKAIYSPFRKRKQFRLNLTLYNLNLIAMSTLAKIQKSPSKKENQ</sequence>
<accession>A0A5C5A339</accession>